<dbReference type="InterPro" id="IPR031559">
    <property type="entry name" value="SMG1"/>
</dbReference>
<evidence type="ECO:0000256" key="3">
    <source>
        <dbReference type="ARBA" id="ARBA00022741"/>
    </source>
</evidence>
<dbReference type="InterPro" id="IPR011009">
    <property type="entry name" value="Kinase-like_dom_sf"/>
</dbReference>
<evidence type="ECO:0000256" key="7">
    <source>
        <dbReference type="SAM" id="Coils"/>
    </source>
</evidence>
<feature type="coiled-coil region" evidence="7">
    <location>
        <begin position="2488"/>
        <end position="2515"/>
    </location>
</feature>
<evidence type="ECO:0000256" key="2">
    <source>
        <dbReference type="ARBA" id="ARBA00022679"/>
    </source>
</evidence>
<evidence type="ECO:0000259" key="10">
    <source>
        <dbReference type="PROSITE" id="PS51190"/>
    </source>
</evidence>
<evidence type="ECO:0000259" key="9">
    <source>
        <dbReference type="PROSITE" id="PS50290"/>
    </source>
</evidence>
<dbReference type="PROSITE" id="PS50290">
    <property type="entry name" value="PI3_4_KINASE_3"/>
    <property type="match status" value="1"/>
</dbReference>
<feature type="region of interest" description="Disordered" evidence="8">
    <location>
        <begin position="3445"/>
        <end position="3490"/>
    </location>
</feature>
<dbReference type="PROSITE" id="PS00916">
    <property type="entry name" value="PI3_4_KINASE_2"/>
    <property type="match status" value="1"/>
</dbReference>
<dbReference type="Pfam" id="PF15785">
    <property type="entry name" value="SMG1"/>
    <property type="match status" value="2"/>
</dbReference>
<evidence type="ECO:0000313" key="12">
    <source>
        <dbReference type="Proteomes" id="UP001189122"/>
    </source>
</evidence>
<evidence type="ECO:0000256" key="4">
    <source>
        <dbReference type="ARBA" id="ARBA00022777"/>
    </source>
</evidence>
<dbReference type="PROSITE" id="PS51190">
    <property type="entry name" value="FATC"/>
    <property type="match status" value="1"/>
</dbReference>
<dbReference type="GO" id="GO:0004674">
    <property type="term" value="F:protein serine/threonine kinase activity"/>
    <property type="evidence" value="ECO:0007669"/>
    <property type="project" value="UniProtKB-EC"/>
</dbReference>
<dbReference type="PANTHER" id="PTHR11139">
    <property type="entry name" value="ATAXIA TELANGIECTASIA MUTATED ATM -RELATED"/>
    <property type="match status" value="1"/>
</dbReference>
<evidence type="ECO:0000256" key="8">
    <source>
        <dbReference type="SAM" id="MobiDB-lite"/>
    </source>
</evidence>
<keyword evidence="5" id="KW-0067">ATP-binding</keyword>
<evidence type="ECO:0000313" key="11">
    <source>
        <dbReference type="EMBL" id="CAA2618075.1"/>
    </source>
</evidence>
<dbReference type="EMBL" id="CACRZD030000003">
    <property type="protein sequence ID" value="CAA6657772.1"/>
    <property type="molecule type" value="Genomic_DNA"/>
</dbReference>
<keyword evidence="7" id="KW-0175">Coiled coil</keyword>
<dbReference type="Gene3D" id="3.30.1010.10">
    <property type="entry name" value="Phosphatidylinositol 3-kinase Catalytic Subunit, Chain A, domain 4"/>
    <property type="match status" value="1"/>
</dbReference>
<dbReference type="Proteomes" id="UP001189122">
    <property type="component" value="Unassembled WGS sequence"/>
</dbReference>
<dbReference type="SMART" id="SM00146">
    <property type="entry name" value="PI3Kc"/>
    <property type="match status" value="1"/>
</dbReference>
<keyword evidence="4" id="KW-0418">Kinase</keyword>
<dbReference type="InterPro" id="IPR018936">
    <property type="entry name" value="PI3/4_kinase_CS"/>
</dbReference>
<dbReference type="InterPro" id="IPR000403">
    <property type="entry name" value="PI3/4_kinase_cat_dom"/>
</dbReference>
<dbReference type="GO" id="GO:0005634">
    <property type="term" value="C:nucleus"/>
    <property type="evidence" value="ECO:0007669"/>
    <property type="project" value="TreeGrafter"/>
</dbReference>
<accession>A0A7I8IKV5</accession>
<reference evidence="11 12" key="1">
    <citation type="submission" date="2019-12" db="EMBL/GenBank/DDBJ databases">
        <authorList>
            <person name="Scholz U."/>
            <person name="Mascher M."/>
            <person name="Fiebig A."/>
        </authorList>
    </citation>
    <scope>NUCLEOTIDE SEQUENCE</scope>
</reference>
<dbReference type="SMART" id="SM01343">
    <property type="entry name" value="FATC"/>
    <property type="match status" value="1"/>
</dbReference>
<keyword evidence="3" id="KW-0547">Nucleotide-binding</keyword>
<dbReference type="InterPro" id="IPR036940">
    <property type="entry name" value="PI3/4_kinase_cat_sf"/>
</dbReference>
<feature type="compositionally biased region" description="Polar residues" evidence="8">
    <location>
        <begin position="3466"/>
        <end position="3476"/>
    </location>
</feature>
<evidence type="ECO:0000256" key="6">
    <source>
        <dbReference type="ARBA" id="ARBA00023161"/>
    </source>
</evidence>
<dbReference type="SUPFAM" id="SSF56112">
    <property type="entry name" value="Protein kinase-like (PK-like)"/>
    <property type="match status" value="1"/>
</dbReference>
<dbReference type="Pfam" id="PF02260">
    <property type="entry name" value="FATC"/>
    <property type="match status" value="1"/>
</dbReference>
<dbReference type="GO" id="GO:0005524">
    <property type="term" value="F:ATP binding"/>
    <property type="evidence" value="ECO:0007669"/>
    <property type="project" value="UniProtKB-KW"/>
</dbReference>
<feature type="domain" description="FATC" evidence="10">
    <location>
        <begin position="3580"/>
        <end position="3612"/>
    </location>
</feature>
<dbReference type="EC" id="2.7.11.1" evidence="1"/>
<dbReference type="InterPro" id="IPR003152">
    <property type="entry name" value="FATC_dom"/>
</dbReference>
<dbReference type="PANTHER" id="PTHR11139:SF71">
    <property type="entry name" value="SERINE_THREONINE-PROTEIN KINASE SMG1"/>
    <property type="match status" value="1"/>
</dbReference>
<evidence type="ECO:0000256" key="5">
    <source>
        <dbReference type="ARBA" id="ARBA00022840"/>
    </source>
</evidence>
<dbReference type="SMART" id="SM01345">
    <property type="entry name" value="Rapamycin_bind"/>
    <property type="match status" value="1"/>
</dbReference>
<dbReference type="SUPFAM" id="SSF48371">
    <property type="entry name" value="ARM repeat"/>
    <property type="match status" value="1"/>
</dbReference>
<protein>
    <recommendedName>
        <fullName evidence="1">non-specific serine/threonine protein kinase</fullName>
        <ecNumber evidence="1">2.7.11.1</ecNumber>
    </recommendedName>
</protein>
<keyword evidence="2" id="KW-0808">Transferase</keyword>
<dbReference type="FunFam" id="3.30.1010.10:FF:000029">
    <property type="entry name" value="Serine/threonine-protein kinase SMG1"/>
    <property type="match status" value="1"/>
</dbReference>
<feature type="region of interest" description="Disordered" evidence="8">
    <location>
        <begin position="3503"/>
        <end position="3533"/>
    </location>
</feature>
<dbReference type="Pfam" id="PF00454">
    <property type="entry name" value="PI3_PI4_kinase"/>
    <property type="match status" value="1"/>
</dbReference>
<dbReference type="EMBL" id="LR743590">
    <property type="protein sequence ID" value="CAA2618075.1"/>
    <property type="molecule type" value="Genomic_DNA"/>
</dbReference>
<gene>
    <name evidence="11" type="ORF">SI7747_03004236</name>
</gene>
<dbReference type="Gene3D" id="1.10.1070.11">
    <property type="entry name" value="Phosphatidylinositol 3-/4-kinase, catalytic domain"/>
    <property type="match status" value="1"/>
</dbReference>
<name>A0A7I8IKV5_SPIIN</name>
<proteinExistence type="predicted"/>
<dbReference type="InterPro" id="IPR016024">
    <property type="entry name" value="ARM-type_fold"/>
</dbReference>
<evidence type="ECO:0000256" key="1">
    <source>
        <dbReference type="ARBA" id="ARBA00012513"/>
    </source>
</evidence>
<keyword evidence="6" id="KW-0866">Nonsense-mediated mRNA decay</keyword>
<dbReference type="InterPro" id="IPR050517">
    <property type="entry name" value="DDR_Repair_Kinase"/>
</dbReference>
<feature type="region of interest" description="Disordered" evidence="8">
    <location>
        <begin position="809"/>
        <end position="829"/>
    </location>
</feature>
<feature type="domain" description="PI3K/PI4K catalytic" evidence="9">
    <location>
        <begin position="1931"/>
        <end position="2276"/>
    </location>
</feature>
<organism evidence="11">
    <name type="scientific">Spirodela intermedia</name>
    <name type="common">Intermediate duckweed</name>
    <dbReference type="NCBI Taxonomy" id="51605"/>
    <lineage>
        <taxon>Eukaryota</taxon>
        <taxon>Viridiplantae</taxon>
        <taxon>Streptophyta</taxon>
        <taxon>Embryophyta</taxon>
        <taxon>Tracheophyta</taxon>
        <taxon>Spermatophyta</taxon>
        <taxon>Magnoliopsida</taxon>
        <taxon>Liliopsida</taxon>
        <taxon>Araceae</taxon>
        <taxon>Lemnoideae</taxon>
        <taxon>Spirodela</taxon>
    </lineage>
</organism>
<keyword evidence="12" id="KW-1185">Reference proteome</keyword>
<dbReference type="GO" id="GO:0000184">
    <property type="term" value="P:nuclear-transcribed mRNA catabolic process, nonsense-mediated decay"/>
    <property type="evidence" value="ECO:0007669"/>
    <property type="project" value="UniProtKB-KW"/>
</dbReference>
<sequence length="3612" mass="403535">MQGHHLLHHHHQQQLQHQLGALLSAALPQPGSKTVDADSSSVTVSSCAALDDAERGSLQRAIIYPPNSLLIANSATFLSQGLSQLLSDNCGCLRFSICCCLRSPLSSNGRQNHAILSGGVVDRFIGWALPLIRDVGIENGSAELAFEGLRKFLDAGDSNSSEGYALQILKSCQDLLEDERTPLNLLRQLLSVLTLIALKYGQCFQPHFVDIVDLLLGWALVPDLSELDRKIIMDSFMQFKNQWLGNLQFSLSLLSKFLGDMEVLVQDGTLWMSQQSGRLLALFCCFSSVIQVTASGILEKNLQTQIIEPLEGMVPRLLGCLLVVGKKLGWDKWMAESWRCLVLLAEVLHEKFAKYYATVIDILFQSSGELPSSLLQQLLKNNKKVLSLQKLGLLPSSIHKMLQFGCPFSKLRLHPNRSVVGIVASTYLFVLQHNCGDVVSQAISLLTEELELLKNMLVQVHGDVIGLRAIQMDGVSEEINSAFLSRQTYSEPELISLIKFDLSVMLSCDSLGDEECFPSQIDVVTSQYMRSKKLASFVIENLDPFQSPMQDILELQVHVAKALGKLSEVEFRSRLILFRSAEKTTPHDLISENGISKAKESHLSVFVDHMKNYGVYIVRLLSESSPLAVKLEALDFLCSLCRIIMKIYGDSYLSSFCVSCGYEGLSRKLLCSVLGSASDMEVKIRLRVASVLELLLQARLISPKSFYYIAEVSIDRLGDHDIDVKNSFIRILSIILPVTTYHRGIFESGVASFEKDYLLNWKHLFALKKLSRQLRSQQLLTILSYISQRSKVPLSSWIQRLASSCHNMKDLSSSQQEEKENSDSHGVPLNGQAEDNILDKLCPVNDLAVVWWSIHEAARHCVTLRLRTNLGGPTQTFAALERMLLDISQVLLLDSDQSEGNLNIGSSHIHLLPMRWSCILPCPTRQSSLFFRANKKVCEEWFSRICEPMLNASLALHCNDDLQNIMLSSFKDKTQGMTAIENLNILKGKLAGDVMKVLRNASLALCRSHEPEALVGLHNWAVMTYSSLFMEDGQLSTGHNDNAVHFSWMMGLVYQAYGQYEKAAAHFSHSLQSEVTLSSLGSDGIQFAIARIVECYTSVSDWKSLEIWLSELQVLRATHAGKVYCGALTAAGTEMNATYALARFDEGDIQGSWTYLDLTPKSSNELTLDLKMGLERSEQMLLRAMLQIDQKDKMPEELNKAQLMLNEALSVICLDGLAEAAAYAMQLHCIFAFRDNSKFEGEDQSKQPSALLSSLYQVLQTPLSKVHQDCTPWLKVFRVYRTLMPSSPVTLLFCKRLMDLARKQSNFMLADRMRHYLNDHMSTCWKGDELNLFSAELNYEKILFDYSMGKHEEALISLWSFVLPEMMSPKSITSASGKVLKAKAFLKLSSWLKQDHLIPNLENIIYRIQGNFREFSVHNASSLTRTTSMASDDNLISGVNWNVLLEEIVGMSVKLSCIICPHMCKTWLCYASWCYNQARNSLYSKGTVLQSCTLSSVLVPEVLPDRFLLTEEETSKVETLITRFLHHRRHTINSGDLDDKESGIQQQPINEAFVNSLVQRAAYLIQSTAGAPGIEHSDGECPSYAISSQLQIFFHRANSAIKKDDILMYANELVDIWWLLRRRRVSLFGQAAHGYLQYLSYSSSKILEGQYDQPDLSFSNEKAGSCTLRATLYVLQILLNFGVELKEILGPGLARVPLPPWQKQLEGLLMMLAKQSPWSIVYPALVDANALDGKSSEELSRILACLLIQDVQLVISELGAITVLWEDQWLNVIKRINTLKEEAVRISENATLSHSEKNKINAAKYSAMMAPVVVALERRLASTSREPETPHEVWFQKEYGEQLKSAILSFKSPPTSAMNLGDVWRPFDGIAASLVAYQRKPLISLSEVAPRLALLRSSDVPMPGLEKQISTSEASVRSNLDINNLVTVSSFCENLVILSTKTRPKKLVLRGSDGQEHPYLLKGREDLRLDARVMQLLHAVDSFLHSCSDTRSRSLAVRYYSVTPISGRAGLIQWVDNVISIYSVYKSWQTRVQLSHLSAVGSGNLKNTVGPVPRPSDMFYGKILPALKEKGIRKVVSRRDWPHDVKRKVLLDLMKETPRQLLHQELWCASEGFKAFIARSKRFSGSVAVMSMVGHILGLGDRHLDNILIDFVTGDVVHIDYNVCFDKGKRLKIPEIVPFRLTQTIEAALGLTGIGGIFKDNCGLFLISCGRTRMYYCFFWKHLCHDEAAIGGEEKKGMELAVSLSLFASRFQEVRVPLQEHHDLLLATLPASASALEKFLDVLSRYEIVSAIFFCADQERSSLLQREMSAKSIVAEATSISEKAQSCFEVQARELAQAKGAVMEKAQESAKWLEHHGRILDALQSGSADELQSLMKLTGSEEALSVTSSVSVAGVPLSIVPEPTQAQCYDLDREVSRIVAELNGGLLLAIDSPPLNYITTSPVHGWAQVLQLSVNKLSPDMLSLARRQATDLIAKTQDGIPESFQQRHGELVLKVEQYANEIDKVRNECSELVNSLGSDTEGKSKDRLLCAFTKYMQSVGYPRKEDEGWRGRHDVTRDSKPQGDLVEKAAKVLSILRLATDDLFKGVRNKVSDILSNSSRIGWRSGKNFEEQIEKCVLVVGFANELQGLMGVDLPSYIIPMDDVNWASVFQSIVLPEVIRSVISYNTEVMEAFGSLSQIRGSVDTALEQLIEVELERSSLMELEENYFVKVGLITEQKLALEQASVKGRENLSWEEAEELASQEEACRAQLDQLHQNWNQKDMRSSALKKREANVINSLVASERQLLSLVRMEEGDLHSGRSKALLAMLVKPFSELESLDQMFSSYGIQPSSSAGFSFNVMDFINSGYSLSESTWKLGDLLKSHSFFVWKICVMDSFLDSCIRDISSSVDHNLGFDQLYNIMKRKLSMLLQGQFNLYLRERIGPALMLRLEKEDESLQQLAELSKEMHPDHAKRDFHAVKRVQQMLQEYCNAHESTRAAESAVSLMKRQTVLEIVQMEWLFDLALPYQYKIRELSQNILSADKLSPAILNLSRHKLLEKMQSSMTSITTSLEHLKACDRTSTQTEAQLERAMSWACAGPSTVNTGSSLVKNSGIPTEFHDHLLKRRQLLWAVQEQASKVISICTSVMAFEASRDGLFRIPGDTSAWRTTDDSRTWQKTYLNSLTRLDAIFHTFTRAEQEWKLAQTNLGTAANSLLKATNELSIASVKAKSASGDLQSTLAALRDFAYEASVALSAFSHVSKFHNTLTSECGNMLEEVLAITEGVHDVYRLGKEAAALHTVLMSDLSKANAILLPLEVSLSTDVAAMSDAMSRERETRPDISPMHGQALYKFYCFTLRESCQLLKSLVPSITYSVKELHTMVTRLARLQALEGLGESQMARSQEFSLSSEELKNALFDDGRNLEVFGGADGSTFQDDAWISPPDSIYSSSSFSVLTSSQVSLSENADRVEQLSAPSSEEPTIDSPRCSVTESVNSRNSEPPPAPAPVEPSESMQALCLSDMDEPTRVDQPYSSEKETPNEAVPVRGENETLNPMKGRDGGVSATHLEAESFGVKNRKNPYAVSVLRQVESKLDGKEIDEKRAMSIAEQVDHLLKQATSVDNLCNMYEGWTPWI</sequence>